<name>A0AAD7W409_9TELE</name>
<dbReference type="Gene3D" id="1.10.238.10">
    <property type="entry name" value="EF-hand"/>
    <property type="match status" value="2"/>
</dbReference>
<comment type="caution">
    <text evidence="6">The sequence shown here is derived from an EMBL/GenBank/DDBJ whole genome shotgun (WGS) entry which is preliminary data.</text>
</comment>
<dbReference type="Proteomes" id="UP001221898">
    <property type="component" value="Unassembled WGS sequence"/>
</dbReference>
<dbReference type="PROSITE" id="PS50222">
    <property type="entry name" value="EF_HAND_2"/>
    <property type="match status" value="2"/>
</dbReference>
<dbReference type="EMBL" id="JAINUG010000316">
    <property type="protein sequence ID" value="KAJ8378578.1"/>
    <property type="molecule type" value="Genomic_DNA"/>
</dbReference>
<evidence type="ECO:0000256" key="2">
    <source>
        <dbReference type="ARBA" id="ARBA00022723"/>
    </source>
</evidence>
<dbReference type="GO" id="GO:0048306">
    <property type="term" value="F:calcium-dependent protein binding"/>
    <property type="evidence" value="ECO:0007669"/>
    <property type="project" value="TreeGrafter"/>
</dbReference>
<dbReference type="InterPro" id="IPR018247">
    <property type="entry name" value="EF_Hand_1_Ca_BS"/>
</dbReference>
<keyword evidence="4" id="KW-0106">Calcium</keyword>
<keyword evidence="2" id="KW-0479">Metal-binding</keyword>
<evidence type="ECO:0000259" key="5">
    <source>
        <dbReference type="PROSITE" id="PS50222"/>
    </source>
</evidence>
<comment type="similarity">
    <text evidence="1">Belongs to the S-100 family.</text>
</comment>
<proteinExistence type="inferred from homology"/>
<gene>
    <name evidence="6" type="ORF">AAFF_G00237900</name>
</gene>
<dbReference type="SUPFAM" id="SSF47473">
    <property type="entry name" value="EF-hand"/>
    <property type="match status" value="2"/>
</dbReference>
<dbReference type="SMART" id="SM01394">
    <property type="entry name" value="S_100"/>
    <property type="match status" value="2"/>
</dbReference>
<feature type="domain" description="EF-hand" evidence="5">
    <location>
        <begin position="43"/>
        <end position="78"/>
    </location>
</feature>
<evidence type="ECO:0000313" key="7">
    <source>
        <dbReference type="Proteomes" id="UP001221898"/>
    </source>
</evidence>
<sequence length="218" mass="24020">MEEAIKTMVGFYMNAAKGRKNLKPKVFGNLVKGQLNNALQNLDNPSAFASFLQRVDKDADGRVSFEEYMNTIGGVANKMSELHVARQKPAVEEEASSSLPLIGKQKPSLLQPLSMSSTEPSSNLENAMQLMIQTFHKYSGKEGDKFTLSRGELKELLTEELGNYLGNAQDKDAVDKVMGDLDANNDGEVDFTEFIILVGALTVACNDFFNDKKPEESK</sequence>
<evidence type="ECO:0000313" key="6">
    <source>
        <dbReference type="EMBL" id="KAJ8378578.1"/>
    </source>
</evidence>
<dbReference type="SMART" id="SM00054">
    <property type="entry name" value="EFh"/>
    <property type="match status" value="2"/>
</dbReference>
<reference evidence="6" key="1">
    <citation type="journal article" date="2023" name="Science">
        <title>Genome structures resolve the early diversification of teleost fishes.</title>
        <authorList>
            <person name="Parey E."/>
            <person name="Louis A."/>
            <person name="Montfort J."/>
            <person name="Bouchez O."/>
            <person name="Roques C."/>
            <person name="Iampietro C."/>
            <person name="Lluch J."/>
            <person name="Castinel A."/>
            <person name="Donnadieu C."/>
            <person name="Desvignes T."/>
            <person name="Floi Bucao C."/>
            <person name="Jouanno E."/>
            <person name="Wen M."/>
            <person name="Mejri S."/>
            <person name="Dirks R."/>
            <person name="Jansen H."/>
            <person name="Henkel C."/>
            <person name="Chen W.J."/>
            <person name="Zahm M."/>
            <person name="Cabau C."/>
            <person name="Klopp C."/>
            <person name="Thompson A.W."/>
            <person name="Robinson-Rechavi M."/>
            <person name="Braasch I."/>
            <person name="Lecointre G."/>
            <person name="Bobe J."/>
            <person name="Postlethwait J.H."/>
            <person name="Berthelot C."/>
            <person name="Roest Crollius H."/>
            <person name="Guiguen Y."/>
        </authorList>
    </citation>
    <scope>NUCLEOTIDE SEQUENCE</scope>
    <source>
        <strain evidence="6">NC1722</strain>
    </source>
</reference>
<dbReference type="InterPro" id="IPR013787">
    <property type="entry name" value="S100_Ca-bd_sub"/>
</dbReference>
<dbReference type="GO" id="GO:0005615">
    <property type="term" value="C:extracellular space"/>
    <property type="evidence" value="ECO:0007669"/>
    <property type="project" value="TreeGrafter"/>
</dbReference>
<keyword evidence="3" id="KW-0677">Repeat</keyword>
<dbReference type="GO" id="GO:0048471">
    <property type="term" value="C:perinuclear region of cytoplasm"/>
    <property type="evidence" value="ECO:0007669"/>
    <property type="project" value="TreeGrafter"/>
</dbReference>
<organism evidence="6 7">
    <name type="scientific">Aldrovandia affinis</name>
    <dbReference type="NCBI Taxonomy" id="143900"/>
    <lineage>
        <taxon>Eukaryota</taxon>
        <taxon>Metazoa</taxon>
        <taxon>Chordata</taxon>
        <taxon>Craniata</taxon>
        <taxon>Vertebrata</taxon>
        <taxon>Euteleostomi</taxon>
        <taxon>Actinopterygii</taxon>
        <taxon>Neopterygii</taxon>
        <taxon>Teleostei</taxon>
        <taxon>Notacanthiformes</taxon>
        <taxon>Halosauridae</taxon>
        <taxon>Aldrovandia</taxon>
    </lineage>
</organism>
<dbReference type="PANTHER" id="PTHR11639:SF119">
    <property type="entry name" value="PROTEIN S100"/>
    <property type="match status" value="1"/>
</dbReference>
<keyword evidence="7" id="KW-1185">Reference proteome</keyword>
<dbReference type="FunFam" id="1.10.238.10:FF:000044">
    <property type="entry name" value="Protein S100"/>
    <property type="match status" value="1"/>
</dbReference>
<evidence type="ECO:0000256" key="1">
    <source>
        <dbReference type="ARBA" id="ARBA00007323"/>
    </source>
</evidence>
<dbReference type="Pfam" id="PF13202">
    <property type="entry name" value="EF-hand_5"/>
    <property type="match status" value="2"/>
</dbReference>
<dbReference type="InterPro" id="IPR001751">
    <property type="entry name" value="S100/CaBP7/8-like_CS"/>
</dbReference>
<dbReference type="PANTHER" id="PTHR11639">
    <property type="entry name" value="S100 CALCIUM-BINDING PROTEIN"/>
    <property type="match status" value="1"/>
</dbReference>
<protein>
    <recommendedName>
        <fullName evidence="5">EF-hand domain-containing protein</fullName>
    </recommendedName>
</protein>
<evidence type="ECO:0000256" key="3">
    <source>
        <dbReference type="ARBA" id="ARBA00022737"/>
    </source>
</evidence>
<dbReference type="InterPro" id="IPR002048">
    <property type="entry name" value="EF_hand_dom"/>
</dbReference>
<dbReference type="GO" id="GO:0005509">
    <property type="term" value="F:calcium ion binding"/>
    <property type="evidence" value="ECO:0007669"/>
    <property type="project" value="InterPro"/>
</dbReference>
<evidence type="ECO:0000256" key="4">
    <source>
        <dbReference type="ARBA" id="ARBA00022837"/>
    </source>
</evidence>
<dbReference type="Pfam" id="PF01023">
    <property type="entry name" value="S_100"/>
    <property type="match status" value="1"/>
</dbReference>
<dbReference type="InterPro" id="IPR011992">
    <property type="entry name" value="EF-hand-dom_pair"/>
</dbReference>
<accession>A0AAD7W409</accession>
<dbReference type="PROSITE" id="PS00018">
    <property type="entry name" value="EF_HAND_1"/>
    <property type="match status" value="2"/>
</dbReference>
<dbReference type="PROSITE" id="PS00303">
    <property type="entry name" value="S100_CABP"/>
    <property type="match status" value="1"/>
</dbReference>
<feature type="domain" description="EF-hand" evidence="5">
    <location>
        <begin position="169"/>
        <end position="204"/>
    </location>
</feature>
<dbReference type="AlphaFoldDB" id="A0AAD7W409"/>